<reference evidence="2 3" key="1">
    <citation type="submission" date="2018-05" db="EMBL/GenBank/DDBJ databases">
        <title>Genomic Encyclopedia of Type Strains, Phase IV (KMG-IV): sequencing the most valuable type-strain genomes for metagenomic binning, comparative biology and taxonomic classification.</title>
        <authorList>
            <person name="Goeker M."/>
        </authorList>
    </citation>
    <scope>NUCLEOTIDE SEQUENCE [LARGE SCALE GENOMIC DNA]</scope>
    <source>
        <strain evidence="2 3">DSM 28556</strain>
    </source>
</reference>
<feature type="transmembrane region" description="Helical" evidence="1">
    <location>
        <begin position="308"/>
        <end position="330"/>
    </location>
</feature>
<feature type="transmembrane region" description="Helical" evidence="1">
    <location>
        <begin position="337"/>
        <end position="360"/>
    </location>
</feature>
<proteinExistence type="predicted"/>
<gene>
    <name evidence="2" type="ORF">DFR56_11292</name>
</gene>
<sequence length="408" mass="47664">MFTLELKKLFQPILLLVALLITIVFYNQDMRFILKHWPNGGMIPIYDQASEWQNRFGQTLEDAEIAEIEAEYATLVKHADKIVSENSIAKQLQLENYAEFESWSQENLPHIAINEMNEEEKEISKQFDAIEQDLIGATGHSMVDKIDVLQKLYNSMKQFDSSDMFLNNEHYSEKERERLSETLFMEEGWRNILPSHLTSTVAHHFERILILLIFLLSLLIPSVFVRDRLLGVQKIQWSSRHGRKILWTQFISGMTASFLLITCVMGFFGSLLYFTDFTQYFSNGLNSFFSDSEEPLLYSFYQWTLSQWIVNIVWLVYLIGMAYSGILLFLSQTSQHYLSLLMKIIPVAFVFIVIANRVLTDAFYLKNELYQWTKIPMIELYAGILLLVICISLPIIFCIRQQNQDLLD</sequence>
<accession>A0A2V3VVT9</accession>
<feature type="transmembrane region" description="Helical" evidence="1">
    <location>
        <begin position="9"/>
        <end position="26"/>
    </location>
</feature>
<dbReference type="Proteomes" id="UP000247978">
    <property type="component" value="Unassembled WGS sequence"/>
</dbReference>
<keyword evidence="1" id="KW-0812">Transmembrane</keyword>
<name>A0A2V3VVT9_9BACI</name>
<comment type="caution">
    <text evidence="2">The sequence shown here is derived from an EMBL/GenBank/DDBJ whole genome shotgun (WGS) entry which is preliminary data.</text>
</comment>
<evidence type="ECO:0000313" key="2">
    <source>
        <dbReference type="EMBL" id="PXW85114.1"/>
    </source>
</evidence>
<dbReference type="EMBL" id="QJJQ01000012">
    <property type="protein sequence ID" value="PXW85114.1"/>
    <property type="molecule type" value="Genomic_DNA"/>
</dbReference>
<dbReference type="AlphaFoldDB" id="A0A2V3VVT9"/>
<organism evidence="2 3">
    <name type="scientific">Pseudogracilibacillus auburnensis</name>
    <dbReference type="NCBI Taxonomy" id="1494959"/>
    <lineage>
        <taxon>Bacteria</taxon>
        <taxon>Bacillati</taxon>
        <taxon>Bacillota</taxon>
        <taxon>Bacilli</taxon>
        <taxon>Bacillales</taxon>
        <taxon>Bacillaceae</taxon>
        <taxon>Pseudogracilibacillus</taxon>
    </lineage>
</organism>
<protein>
    <recommendedName>
        <fullName evidence="4">ABC-2 family transporter</fullName>
    </recommendedName>
</protein>
<evidence type="ECO:0000313" key="3">
    <source>
        <dbReference type="Proteomes" id="UP000247978"/>
    </source>
</evidence>
<feature type="transmembrane region" description="Helical" evidence="1">
    <location>
        <begin position="208"/>
        <end position="225"/>
    </location>
</feature>
<keyword evidence="1" id="KW-1133">Transmembrane helix</keyword>
<dbReference type="OrthoDB" id="2199615at2"/>
<feature type="transmembrane region" description="Helical" evidence="1">
    <location>
        <begin position="380"/>
        <end position="399"/>
    </location>
</feature>
<keyword evidence="3" id="KW-1185">Reference proteome</keyword>
<evidence type="ECO:0000256" key="1">
    <source>
        <dbReference type="SAM" id="Phobius"/>
    </source>
</evidence>
<dbReference type="RefSeq" id="WP_110396378.1">
    <property type="nucleotide sequence ID" value="NZ_JBHUHB010000001.1"/>
</dbReference>
<evidence type="ECO:0008006" key="4">
    <source>
        <dbReference type="Google" id="ProtNLM"/>
    </source>
</evidence>
<feature type="transmembrane region" description="Helical" evidence="1">
    <location>
        <begin position="246"/>
        <end position="274"/>
    </location>
</feature>
<keyword evidence="1" id="KW-0472">Membrane</keyword>